<dbReference type="SMART" id="SM00331">
    <property type="entry name" value="PP2C_SIG"/>
    <property type="match status" value="1"/>
</dbReference>
<dbReference type="Gene3D" id="3.60.40.10">
    <property type="entry name" value="PPM-type phosphatase domain"/>
    <property type="match status" value="1"/>
</dbReference>
<dbReference type="PROSITE" id="PS51746">
    <property type="entry name" value="PPM_2"/>
    <property type="match status" value="1"/>
</dbReference>
<organism evidence="2 3">
    <name type="scientific">Teichococcus aerophilus</name>
    <dbReference type="NCBI Taxonomy" id="1224513"/>
    <lineage>
        <taxon>Bacteria</taxon>
        <taxon>Pseudomonadati</taxon>
        <taxon>Pseudomonadota</taxon>
        <taxon>Alphaproteobacteria</taxon>
        <taxon>Acetobacterales</taxon>
        <taxon>Roseomonadaceae</taxon>
        <taxon>Roseomonas</taxon>
    </lineage>
</organism>
<dbReference type="SUPFAM" id="SSF81606">
    <property type="entry name" value="PP2C-like"/>
    <property type="match status" value="1"/>
</dbReference>
<sequence length="245" mass="25404">MTAVFRSDACTHAGTIRSRNEDVVVQRPDLGLWAVADGAGGHGGGDIAAAAAATAMESIPAGLSAAEMLAQLRLRLSAADAELRRRAAALGGGRVMATTVVALVIRSGHFACLWAGDSRAYRLRDGQLACLTRDHSLVQDLVDRGELDAESAERHPQANVILRALGGGEGGPGLDKVSDALVPGDSFLLCSDGLFKALPESAIGQLLRQGADAKRLVSEAVKAGARDNVSAVVLRHAAAEDTLRR</sequence>
<dbReference type="Proteomes" id="UP000626026">
    <property type="component" value="Unassembled WGS sequence"/>
</dbReference>
<keyword evidence="3" id="KW-1185">Reference proteome</keyword>
<comment type="caution">
    <text evidence="2">The sequence shown here is derived from an EMBL/GenBank/DDBJ whole genome shotgun (WGS) entry which is preliminary data.</text>
</comment>
<dbReference type="InterPro" id="IPR001932">
    <property type="entry name" value="PPM-type_phosphatase-like_dom"/>
</dbReference>
<protein>
    <submittedName>
        <fullName evidence="2">Serine/threonine-protein phosphatase</fullName>
    </submittedName>
</protein>
<dbReference type="InterPro" id="IPR015655">
    <property type="entry name" value="PP2C"/>
</dbReference>
<feature type="domain" description="PPM-type phosphatase" evidence="1">
    <location>
        <begin position="6"/>
        <end position="236"/>
    </location>
</feature>
<reference evidence="2 3" key="1">
    <citation type="journal article" date="2013" name="Int. J. Syst. Evol. Microbiol.">
        <title>Roseomonas aerophila sp. nov., isolated from air.</title>
        <authorList>
            <person name="Kim S.J."/>
            <person name="Weon H.Y."/>
            <person name="Ahn J.H."/>
            <person name="Hong S.B."/>
            <person name="Seok S.J."/>
            <person name="Whang K.S."/>
            <person name="Kwon S.W."/>
        </authorList>
    </citation>
    <scope>NUCLEOTIDE SEQUENCE [LARGE SCALE GENOMIC DNA]</scope>
    <source>
        <strain evidence="2 3">NBRC 108923</strain>
    </source>
</reference>
<dbReference type="CDD" id="cd00143">
    <property type="entry name" value="PP2Cc"/>
    <property type="match status" value="1"/>
</dbReference>
<dbReference type="EMBL" id="JACTVA010000029">
    <property type="protein sequence ID" value="MBC9208253.1"/>
    <property type="molecule type" value="Genomic_DNA"/>
</dbReference>
<dbReference type="SMART" id="SM00332">
    <property type="entry name" value="PP2Cc"/>
    <property type="match status" value="1"/>
</dbReference>
<evidence type="ECO:0000313" key="2">
    <source>
        <dbReference type="EMBL" id="MBC9208253.1"/>
    </source>
</evidence>
<dbReference type="Pfam" id="PF13672">
    <property type="entry name" value="PP2C_2"/>
    <property type="match status" value="1"/>
</dbReference>
<dbReference type="RefSeq" id="WP_187785415.1">
    <property type="nucleotide sequence ID" value="NZ_JACTVA010000029.1"/>
</dbReference>
<evidence type="ECO:0000259" key="1">
    <source>
        <dbReference type="PROSITE" id="PS51746"/>
    </source>
</evidence>
<proteinExistence type="predicted"/>
<dbReference type="PANTHER" id="PTHR13832">
    <property type="entry name" value="PROTEIN PHOSPHATASE 2C"/>
    <property type="match status" value="1"/>
</dbReference>
<dbReference type="InterPro" id="IPR036457">
    <property type="entry name" value="PPM-type-like_dom_sf"/>
</dbReference>
<gene>
    <name evidence="2" type="ORF">IBL26_15520</name>
</gene>
<accession>A0ABR7RPF3</accession>
<evidence type="ECO:0000313" key="3">
    <source>
        <dbReference type="Proteomes" id="UP000626026"/>
    </source>
</evidence>
<dbReference type="PANTHER" id="PTHR13832:SF827">
    <property type="entry name" value="PROTEIN PHOSPHATASE 1L"/>
    <property type="match status" value="1"/>
</dbReference>
<name>A0ABR7RPF3_9PROT</name>